<proteinExistence type="predicted"/>
<evidence type="ECO:0008006" key="5">
    <source>
        <dbReference type="Google" id="ProtNLM"/>
    </source>
</evidence>
<feature type="compositionally biased region" description="Basic and acidic residues" evidence="1">
    <location>
        <begin position="109"/>
        <end position="123"/>
    </location>
</feature>
<dbReference type="AlphaFoldDB" id="A0A7T7F1J6"/>
<keyword evidence="4" id="KW-1185">Reference proteome</keyword>
<evidence type="ECO:0000313" key="4">
    <source>
        <dbReference type="Proteomes" id="UP000475117"/>
    </source>
</evidence>
<dbReference type="PROSITE" id="PS51257">
    <property type="entry name" value="PROKAR_LIPOPROTEIN"/>
    <property type="match status" value="1"/>
</dbReference>
<evidence type="ECO:0000313" key="3">
    <source>
        <dbReference type="EMBL" id="QQL45081.1"/>
    </source>
</evidence>
<feature type="signal peptide" evidence="2">
    <location>
        <begin position="1"/>
        <end position="21"/>
    </location>
</feature>
<evidence type="ECO:0000256" key="1">
    <source>
        <dbReference type="SAM" id="MobiDB-lite"/>
    </source>
</evidence>
<protein>
    <recommendedName>
        <fullName evidence="5">YceK/YidQ family lipoprotein</fullName>
    </recommendedName>
</protein>
<feature type="chain" id="PRO_5030806767" description="YceK/YidQ family lipoprotein" evidence="2">
    <location>
        <begin position="22"/>
        <end position="123"/>
    </location>
</feature>
<dbReference type="EMBL" id="CP066776">
    <property type="protein sequence ID" value="QQL45081.1"/>
    <property type="molecule type" value="Genomic_DNA"/>
</dbReference>
<dbReference type="KEGG" id="soa:G3M56_000390"/>
<accession>A0A7T7F1J6</accession>
<evidence type="ECO:0000256" key="2">
    <source>
        <dbReference type="SAM" id="SignalP"/>
    </source>
</evidence>
<feature type="region of interest" description="Disordered" evidence="1">
    <location>
        <begin position="96"/>
        <end position="123"/>
    </location>
</feature>
<sequence>MIRLIATPVAALALVAGLSCCSSFMSRGPENAGGEVAAPGPFVGSRFAYNCLYNRPNKDEPNLPQKIISPVILVADGGASGLVDVVMLPFDWNGGTVPEGRKKSKRKRTTEEAARERVDGLNR</sequence>
<name>A0A7T7F1J6_9BACT</name>
<gene>
    <name evidence="3" type="ORF">G3M56_000390</name>
</gene>
<reference evidence="3 4" key="1">
    <citation type="submission" date="2020-12" db="EMBL/GenBank/DDBJ databases">
        <title>Sulforoseuscoccus oceanibium gen. nov., sp. nov., a representative of the phylum Verrucomicrobia with special cytoplasmic membrane, and proposal of Sulforoseuscoccusaceae fam. nov.</title>
        <authorList>
            <person name="Xi F."/>
        </authorList>
    </citation>
    <scope>NUCLEOTIDE SEQUENCE [LARGE SCALE GENOMIC DNA]</scope>
    <source>
        <strain evidence="3 4">T37</strain>
    </source>
</reference>
<dbReference type="Proteomes" id="UP000475117">
    <property type="component" value="Chromosome"/>
</dbReference>
<dbReference type="RefSeq" id="WP_164364829.1">
    <property type="nucleotide sequence ID" value="NZ_CP066776.1"/>
</dbReference>
<keyword evidence="2" id="KW-0732">Signal</keyword>
<organism evidence="3 4">
    <name type="scientific">Sulfuriroseicoccus oceanibius</name>
    <dbReference type="NCBI Taxonomy" id="2707525"/>
    <lineage>
        <taxon>Bacteria</taxon>
        <taxon>Pseudomonadati</taxon>
        <taxon>Verrucomicrobiota</taxon>
        <taxon>Verrucomicrobiia</taxon>
        <taxon>Verrucomicrobiales</taxon>
        <taxon>Verrucomicrobiaceae</taxon>
        <taxon>Sulfuriroseicoccus</taxon>
    </lineage>
</organism>